<keyword evidence="3" id="KW-1185">Reference proteome</keyword>
<gene>
    <name evidence="2" type="ORF">LXT12_23540</name>
</gene>
<dbReference type="RefSeq" id="WP_233394744.1">
    <property type="nucleotide sequence ID" value="NZ_JAJTWT010000014.1"/>
</dbReference>
<comment type="caution">
    <text evidence="2">The sequence shown here is derived from an EMBL/GenBank/DDBJ whole genome shotgun (WGS) entry which is preliminary data.</text>
</comment>
<name>A0ABS8XKL1_9BURK</name>
<dbReference type="Proteomes" id="UP001201463">
    <property type="component" value="Unassembled WGS sequence"/>
</dbReference>
<reference evidence="2 3" key="1">
    <citation type="submission" date="2021-12" db="EMBL/GenBank/DDBJ databases">
        <title>Genome seq of p7.</title>
        <authorList>
            <person name="Seo T."/>
        </authorList>
    </citation>
    <scope>NUCLEOTIDE SEQUENCE [LARGE SCALE GENOMIC DNA]</scope>
    <source>
        <strain evidence="2 3">P7</strain>
    </source>
</reference>
<accession>A0ABS8XKL1</accession>
<evidence type="ECO:0000256" key="1">
    <source>
        <dbReference type="SAM" id="Phobius"/>
    </source>
</evidence>
<protein>
    <submittedName>
        <fullName evidence="2">Uncharacterized protein</fullName>
    </submittedName>
</protein>
<evidence type="ECO:0000313" key="3">
    <source>
        <dbReference type="Proteomes" id="UP001201463"/>
    </source>
</evidence>
<sequence length="213" mass="22670">MNVFVSVGSTANPAHETFVKAVEDRLRAEGLTPLTVGRNYFTSDSPFIGVNKLMDDCRGVVVIALERIHVESATEKRGSAAEGKLRDVKLATPWNQIEATLAYSRKLPLLVLVEQGVRQDGLLEQGFDWYVLNTPLEPAALATSEFNGVLASWTRKLSSAPAVRAPAAGPASPADMTVGQLLGALKPAQLWSVLGALAAAFAATFALGGKLFH</sequence>
<dbReference type="EMBL" id="JAJTWT010000014">
    <property type="protein sequence ID" value="MCE4540230.1"/>
    <property type="molecule type" value="Genomic_DNA"/>
</dbReference>
<keyword evidence="1" id="KW-1133">Transmembrane helix</keyword>
<keyword evidence="1" id="KW-0472">Membrane</keyword>
<keyword evidence="1" id="KW-0812">Transmembrane</keyword>
<evidence type="ECO:0000313" key="2">
    <source>
        <dbReference type="EMBL" id="MCE4540230.1"/>
    </source>
</evidence>
<proteinExistence type="predicted"/>
<organism evidence="2 3">
    <name type="scientific">Pelomonas caseinilytica</name>
    <dbReference type="NCBI Taxonomy" id="2906763"/>
    <lineage>
        <taxon>Bacteria</taxon>
        <taxon>Pseudomonadati</taxon>
        <taxon>Pseudomonadota</taxon>
        <taxon>Betaproteobacteria</taxon>
        <taxon>Burkholderiales</taxon>
        <taxon>Sphaerotilaceae</taxon>
        <taxon>Roseateles</taxon>
    </lineage>
</organism>
<feature type="transmembrane region" description="Helical" evidence="1">
    <location>
        <begin position="190"/>
        <end position="212"/>
    </location>
</feature>